<proteinExistence type="predicted"/>
<dbReference type="Gene3D" id="3.30.450.150">
    <property type="entry name" value="Haem-degrading domain"/>
    <property type="match status" value="1"/>
</dbReference>
<dbReference type="SUPFAM" id="SSF143744">
    <property type="entry name" value="GlcG-like"/>
    <property type="match status" value="1"/>
</dbReference>
<dbReference type="PANTHER" id="PTHR34309">
    <property type="entry name" value="SLR1406 PROTEIN"/>
    <property type="match status" value="1"/>
</dbReference>
<organism evidence="1 2">
    <name type="scientific">Acetobacter tropicalis NBRC 101654</name>
    <dbReference type="NCBI Taxonomy" id="749388"/>
    <lineage>
        <taxon>Bacteria</taxon>
        <taxon>Pseudomonadati</taxon>
        <taxon>Pseudomonadota</taxon>
        <taxon>Alphaproteobacteria</taxon>
        <taxon>Acetobacterales</taxon>
        <taxon>Acetobacteraceae</taxon>
        <taxon>Acetobacter</taxon>
    </lineage>
</organism>
<dbReference type="AlphaFoldDB" id="F7VH62"/>
<dbReference type="InterPro" id="IPR005624">
    <property type="entry name" value="PduO/GlcC-like"/>
</dbReference>
<protein>
    <recommendedName>
        <fullName evidence="3">Heme-binding protein</fullName>
    </recommendedName>
</protein>
<evidence type="ECO:0008006" key="3">
    <source>
        <dbReference type="Google" id="ProtNLM"/>
    </source>
</evidence>
<dbReference type="PANTHER" id="PTHR34309:SF10">
    <property type="entry name" value="SLR1406 PROTEIN"/>
    <property type="match status" value="1"/>
</dbReference>
<dbReference type="InterPro" id="IPR038084">
    <property type="entry name" value="PduO/GlcC-like_sf"/>
</dbReference>
<dbReference type="EMBL" id="BABS01000114">
    <property type="protein sequence ID" value="GAA09707.1"/>
    <property type="molecule type" value="Genomic_DNA"/>
</dbReference>
<evidence type="ECO:0000313" key="1">
    <source>
        <dbReference type="EMBL" id="GAA09707.1"/>
    </source>
</evidence>
<reference evidence="1 2" key="1">
    <citation type="journal article" date="2011" name="Biochem. Biophys. Res. Commun.">
        <title>Increased number of Arginine-based salt bridges contributes to the thermotolerance of thermotolerant acetic acid bacteria, Acetobacter tropicalis SKU1100.</title>
        <authorList>
            <person name="Matsutani M."/>
            <person name="Hirakawa H."/>
            <person name="Nishikura M."/>
            <person name="Soemphol W."/>
            <person name="Ali I.A.I."/>
            <person name="Yakushi T."/>
            <person name="Matsushita K."/>
        </authorList>
    </citation>
    <scope>NUCLEOTIDE SEQUENCE [LARGE SCALE GENOMIC DNA]</scope>
    <source>
        <strain evidence="1 2">NBRC 101654</strain>
    </source>
</reference>
<name>F7VH62_9PROT</name>
<sequence length="230" mass="24182">MGLLHGFLQADLEQETVDEKRSLSALAFLICGRFSPCHTVLWYNGSRSAKIMFYKPAGFIASVMCAGMMVAGAWHSVACAQSHIVSLQKLDWSTAEHLAAEAVRVCQAQGYSVTATVVDTTGHQQVVIKGDTVPLQSLSVSYRKAYTAYSYGLTFNKNTTSELIAAKVTGPANGALNTIPEVLFVPGGVTLRTASGGTVLGGLGVSGAPGGDKDEACALAAVKKFQADFQ</sequence>
<comment type="caution">
    <text evidence="1">The sequence shown here is derived from an EMBL/GenBank/DDBJ whole genome shotgun (WGS) entry which is preliminary data.</text>
</comment>
<dbReference type="InterPro" id="IPR052517">
    <property type="entry name" value="GlcG_carb_metab_protein"/>
</dbReference>
<accession>F7VH62</accession>
<evidence type="ECO:0000313" key="2">
    <source>
        <dbReference type="Proteomes" id="UP000004319"/>
    </source>
</evidence>
<gene>
    <name evidence="1" type="ORF">ATPR_2711</name>
</gene>
<dbReference type="Pfam" id="PF03928">
    <property type="entry name" value="HbpS-like"/>
    <property type="match status" value="1"/>
</dbReference>
<dbReference type="Proteomes" id="UP000004319">
    <property type="component" value="Unassembled WGS sequence"/>
</dbReference>